<dbReference type="EC" id="2.3.2.3" evidence="3"/>
<sequence>MSQETSVAIAEDPAAAAPRPAFWERYSRPLTALAAILVFSLLGIAIYKLTEEVRYRDVIHSLGHTHTSSIALALLFTALSFATLCLYDFNALAFIRRKLPRSEVLLTAFSAYAVGNVAGFGALSGGAIRYRAYTRAGLRPEEIAKVIAFVTLSFSLGLVLITALLLLPLSPEIGDIIGISPRWLQAFSLATLVLAATAAILGRGRGLRLGRFTLRLADTKTLSRQFLVTVLDLAFSASVLYALLPGGTDISWPAFFAIYTVAIGIGVISHVPAGLGVFDAVMVAALGDTAGTEGVLAALVAYRLIYYAFPLTIAIILVTLAELHRFATGALPATFFGIAARIAPPLIGTLAFLLGAMLVFSGVTPTPRDNLELLQTILPLPILEGAHFLASVLGVLLVIAARGLTQRLDGAWWVSLATAALALVLSLLKSLAVVEATLLGLFLLSLFSSRKLFRRPASLFRQTLTSSWLMAIAVLCLAAVLLLLFIYRDLDYSQELWWQFEFKANAPRSLRAMMGIGVMASAVALFSLLRPASLPLPGFDDQAGADAARIAMEQDVADANLVRTGDKSVLLAPEGDAFVMYGRHGRSCIAFLDPVGDARAGNELVWTFVEAARAAGCRAVFYQVSPALLPAIADTGLQAYKLGETAIVDLAHFDLKGGRWANLRQTAARAERDGLSFELLAADCVPDVLDALREVSDAWLREHRAREKGFSLGAFSDAYLRQQPVAVLRFEGRIVAFANVLLTETKQEASVDLMRFAPDAPKGAMDYLFVSLLTRLRADGHRTFNLGMAPLAGLSRREISPVWDRIANTFYEHGERFYNFKGLRAFKSKFHPEWQPRYLAVAGGINPVLALIDATLLIGGGLKGVVKK</sequence>
<feature type="transmembrane region" description="Helical" evidence="14">
    <location>
        <begin position="408"/>
        <end position="425"/>
    </location>
</feature>
<evidence type="ECO:0000313" key="16">
    <source>
        <dbReference type="EMBL" id="MBP1852056.1"/>
    </source>
</evidence>
<protein>
    <recommendedName>
        <fullName evidence="4">Phosphatidylglycerol lysyltransferase</fullName>
        <ecNumber evidence="3">2.3.2.3</ecNumber>
    </recommendedName>
    <alternativeName>
        <fullName evidence="12">Lysylphosphatidylglycerol synthase</fullName>
    </alternativeName>
</protein>
<dbReference type="EMBL" id="JAGGJU010000010">
    <property type="protein sequence ID" value="MBP1852056.1"/>
    <property type="molecule type" value="Genomic_DNA"/>
</dbReference>
<dbReference type="InterPro" id="IPR016181">
    <property type="entry name" value="Acyl_CoA_acyltransferase"/>
</dbReference>
<dbReference type="Proteomes" id="UP000759443">
    <property type="component" value="Unassembled WGS sequence"/>
</dbReference>
<evidence type="ECO:0000256" key="2">
    <source>
        <dbReference type="ARBA" id="ARBA00008627"/>
    </source>
</evidence>
<reference evidence="16 17" key="1">
    <citation type="submission" date="2021-03" db="EMBL/GenBank/DDBJ databases">
        <title>Genomic Encyclopedia of Type Strains, Phase IV (KMG-IV): sequencing the most valuable type-strain genomes for metagenomic binning, comparative biology and taxonomic classification.</title>
        <authorList>
            <person name="Goeker M."/>
        </authorList>
    </citation>
    <scope>NUCLEOTIDE SEQUENCE [LARGE SCALE GENOMIC DNA]</scope>
    <source>
        <strain evidence="16 17">DSM 21600</strain>
    </source>
</reference>
<keyword evidence="8 14" id="KW-1133">Transmembrane helix</keyword>
<feature type="transmembrane region" description="Helical" evidence="14">
    <location>
        <begin position="468"/>
        <end position="488"/>
    </location>
</feature>
<dbReference type="RefSeq" id="WP_209946906.1">
    <property type="nucleotide sequence ID" value="NZ_JAGGJU010000010.1"/>
</dbReference>
<comment type="subcellular location">
    <subcellularLocation>
        <location evidence="1">Cell membrane</location>
        <topology evidence="1">Multi-pass membrane protein</topology>
    </subcellularLocation>
</comment>
<feature type="transmembrane region" description="Helical" evidence="14">
    <location>
        <begin position="380"/>
        <end position="401"/>
    </location>
</feature>
<keyword evidence="7 14" id="KW-0812">Transmembrane</keyword>
<evidence type="ECO:0000256" key="10">
    <source>
        <dbReference type="ARBA" id="ARBA00023136"/>
    </source>
</evidence>
<dbReference type="SUPFAM" id="SSF55729">
    <property type="entry name" value="Acyl-CoA N-acyltransferases (Nat)"/>
    <property type="match status" value="1"/>
</dbReference>
<evidence type="ECO:0000256" key="6">
    <source>
        <dbReference type="ARBA" id="ARBA00022679"/>
    </source>
</evidence>
<feature type="transmembrane region" description="Helical" evidence="14">
    <location>
        <begin position="182"/>
        <end position="201"/>
    </location>
</feature>
<evidence type="ECO:0000256" key="4">
    <source>
        <dbReference type="ARBA" id="ARBA00021546"/>
    </source>
</evidence>
<evidence type="ECO:0000256" key="3">
    <source>
        <dbReference type="ARBA" id="ARBA00012014"/>
    </source>
</evidence>
<evidence type="ECO:0000256" key="7">
    <source>
        <dbReference type="ARBA" id="ARBA00022692"/>
    </source>
</evidence>
<feature type="transmembrane region" description="Helical" evidence="14">
    <location>
        <begin position="304"/>
        <end position="323"/>
    </location>
</feature>
<evidence type="ECO:0000313" key="17">
    <source>
        <dbReference type="Proteomes" id="UP000759443"/>
    </source>
</evidence>
<feature type="transmembrane region" description="Helical" evidence="14">
    <location>
        <begin position="104"/>
        <end position="125"/>
    </location>
</feature>
<feature type="transmembrane region" description="Helical" evidence="14">
    <location>
        <begin position="30"/>
        <end position="49"/>
    </location>
</feature>
<evidence type="ECO:0000259" key="15">
    <source>
        <dbReference type="Pfam" id="PF09924"/>
    </source>
</evidence>
<accession>A0ABS4E284</accession>
<keyword evidence="16" id="KW-0012">Acyltransferase</keyword>
<keyword evidence="10 14" id="KW-0472">Membrane</keyword>
<keyword evidence="5" id="KW-1003">Cell membrane</keyword>
<feature type="transmembrane region" description="Helical" evidence="14">
    <location>
        <begin position="70"/>
        <end position="92"/>
    </location>
</feature>
<keyword evidence="11" id="KW-0046">Antibiotic resistance</keyword>
<feature type="transmembrane region" description="Helical" evidence="14">
    <location>
        <begin position="335"/>
        <end position="360"/>
    </location>
</feature>
<evidence type="ECO:0000256" key="5">
    <source>
        <dbReference type="ARBA" id="ARBA00022475"/>
    </source>
</evidence>
<dbReference type="NCBIfam" id="NF033480">
    <property type="entry name" value="bifunc_MprF"/>
    <property type="match status" value="1"/>
</dbReference>
<gene>
    <name evidence="16" type="ORF">J2Z17_003511</name>
</gene>
<proteinExistence type="inferred from homology"/>
<organism evidence="16 17">
    <name type="scientific">Rhizobium halophytocola</name>
    <dbReference type="NCBI Taxonomy" id="735519"/>
    <lineage>
        <taxon>Bacteria</taxon>
        <taxon>Pseudomonadati</taxon>
        <taxon>Pseudomonadota</taxon>
        <taxon>Alphaproteobacteria</taxon>
        <taxon>Hyphomicrobiales</taxon>
        <taxon>Rhizobiaceae</taxon>
        <taxon>Rhizobium/Agrobacterium group</taxon>
        <taxon>Rhizobium</taxon>
    </lineage>
</organism>
<evidence type="ECO:0000256" key="8">
    <source>
        <dbReference type="ARBA" id="ARBA00022989"/>
    </source>
</evidence>
<keyword evidence="6 16" id="KW-0808">Transferase</keyword>
<dbReference type="InterPro" id="IPR051211">
    <property type="entry name" value="PG_lysyltransferase"/>
</dbReference>
<name>A0ABS4E284_9HYPH</name>
<evidence type="ECO:0000256" key="13">
    <source>
        <dbReference type="ARBA" id="ARBA00047540"/>
    </source>
</evidence>
<comment type="similarity">
    <text evidence="2">Belongs to the LPG synthase family.</text>
</comment>
<dbReference type="PANTHER" id="PTHR34697">
    <property type="entry name" value="PHOSPHATIDYLGLYCEROL LYSYLTRANSFERASE"/>
    <property type="match status" value="1"/>
</dbReference>
<evidence type="ECO:0000256" key="11">
    <source>
        <dbReference type="ARBA" id="ARBA00023251"/>
    </source>
</evidence>
<comment type="catalytic activity">
    <reaction evidence="13">
        <text>L-lysyl-tRNA(Lys) + a 1,2-diacyl-sn-glycero-3-phospho-(1'-sn-glycerol) = a 1,2-diacyl-sn-glycero-3-phospho-1'-(3'-O-L-lysyl)-sn-glycerol + tRNA(Lys)</text>
        <dbReference type="Rhea" id="RHEA:10668"/>
        <dbReference type="Rhea" id="RHEA-COMP:9696"/>
        <dbReference type="Rhea" id="RHEA-COMP:9697"/>
        <dbReference type="ChEBI" id="CHEBI:64716"/>
        <dbReference type="ChEBI" id="CHEBI:75792"/>
        <dbReference type="ChEBI" id="CHEBI:78442"/>
        <dbReference type="ChEBI" id="CHEBI:78529"/>
        <dbReference type="EC" id="2.3.2.3"/>
    </reaction>
</comment>
<feature type="transmembrane region" description="Helical" evidence="14">
    <location>
        <begin position="222"/>
        <end position="244"/>
    </location>
</feature>
<dbReference type="GO" id="GO:0050071">
    <property type="term" value="F:phosphatidylglycerol lysyltransferase activity"/>
    <property type="evidence" value="ECO:0007669"/>
    <property type="project" value="UniProtKB-EC"/>
</dbReference>
<feature type="transmembrane region" description="Helical" evidence="14">
    <location>
        <begin position="508"/>
        <end position="529"/>
    </location>
</feature>
<dbReference type="Pfam" id="PF03706">
    <property type="entry name" value="LPG_synthase_TM"/>
    <property type="match status" value="1"/>
</dbReference>
<feature type="transmembrane region" description="Helical" evidence="14">
    <location>
        <begin position="146"/>
        <end position="170"/>
    </location>
</feature>
<keyword evidence="17" id="KW-1185">Reference proteome</keyword>
<dbReference type="InterPro" id="IPR022791">
    <property type="entry name" value="L-PG_synthase/AglD"/>
</dbReference>
<dbReference type="Pfam" id="PF09924">
    <property type="entry name" value="LPG_synthase_C"/>
    <property type="match status" value="1"/>
</dbReference>
<dbReference type="InterPro" id="IPR024320">
    <property type="entry name" value="LPG_synthase_C"/>
</dbReference>
<feature type="transmembrane region" description="Helical" evidence="14">
    <location>
        <begin position="431"/>
        <end position="447"/>
    </location>
</feature>
<dbReference type="PANTHER" id="PTHR34697:SF2">
    <property type="entry name" value="PHOSPHATIDYLGLYCEROL LYSYLTRANSFERASE"/>
    <property type="match status" value="1"/>
</dbReference>
<keyword evidence="9" id="KW-0443">Lipid metabolism</keyword>
<evidence type="ECO:0000256" key="12">
    <source>
        <dbReference type="ARBA" id="ARBA00031899"/>
    </source>
</evidence>
<evidence type="ECO:0000256" key="9">
    <source>
        <dbReference type="ARBA" id="ARBA00023098"/>
    </source>
</evidence>
<evidence type="ECO:0000256" key="1">
    <source>
        <dbReference type="ARBA" id="ARBA00004651"/>
    </source>
</evidence>
<evidence type="ECO:0000256" key="14">
    <source>
        <dbReference type="SAM" id="Phobius"/>
    </source>
</evidence>
<feature type="domain" description="Phosphatidylglycerol lysyltransferase C-terminal" evidence="15">
    <location>
        <begin position="555"/>
        <end position="840"/>
    </location>
</feature>
<comment type="caution">
    <text evidence="16">The sequence shown here is derived from an EMBL/GenBank/DDBJ whole genome shotgun (WGS) entry which is preliminary data.</text>
</comment>
<feature type="transmembrane region" description="Helical" evidence="14">
    <location>
        <begin position="250"/>
        <end position="268"/>
    </location>
</feature>